<evidence type="ECO:0000313" key="4">
    <source>
        <dbReference type="Proteomes" id="UP000030671"/>
    </source>
</evidence>
<dbReference type="PANTHER" id="PTHR40465">
    <property type="entry name" value="CHROMOSOME 1, WHOLE GENOME SHOTGUN SEQUENCE"/>
    <property type="match status" value="1"/>
</dbReference>
<dbReference type="InParanoid" id="W4JUY4"/>
<dbReference type="KEGG" id="hir:HETIRDRAFT_152352"/>
<keyword evidence="4" id="KW-1185">Reference proteome</keyword>
<organism evidence="3 4">
    <name type="scientific">Heterobasidion irregulare (strain TC 32-1)</name>
    <dbReference type="NCBI Taxonomy" id="747525"/>
    <lineage>
        <taxon>Eukaryota</taxon>
        <taxon>Fungi</taxon>
        <taxon>Dikarya</taxon>
        <taxon>Basidiomycota</taxon>
        <taxon>Agaricomycotina</taxon>
        <taxon>Agaricomycetes</taxon>
        <taxon>Russulales</taxon>
        <taxon>Bondarzewiaceae</taxon>
        <taxon>Heterobasidion</taxon>
        <taxon>Heterobasidion annosum species complex</taxon>
    </lineage>
</organism>
<accession>W4JUY4</accession>
<feature type="transmembrane region" description="Helical" evidence="1">
    <location>
        <begin position="17"/>
        <end position="39"/>
    </location>
</feature>
<proteinExistence type="predicted"/>
<dbReference type="OrthoDB" id="3183258at2759"/>
<evidence type="ECO:0000256" key="1">
    <source>
        <dbReference type="SAM" id="Phobius"/>
    </source>
</evidence>
<evidence type="ECO:0000259" key="2">
    <source>
        <dbReference type="Pfam" id="PF20152"/>
    </source>
</evidence>
<dbReference type="Pfam" id="PF20152">
    <property type="entry name" value="DUF6534"/>
    <property type="match status" value="1"/>
</dbReference>
<dbReference type="eggNOG" id="ENOG502RY7K">
    <property type="taxonomic scope" value="Eukaryota"/>
</dbReference>
<dbReference type="Proteomes" id="UP000030671">
    <property type="component" value="Unassembled WGS sequence"/>
</dbReference>
<feature type="domain" description="DUF6534" evidence="2">
    <location>
        <begin position="171"/>
        <end position="244"/>
    </location>
</feature>
<dbReference type="AlphaFoldDB" id="W4JUY4"/>
<evidence type="ECO:0000313" key="3">
    <source>
        <dbReference type="EMBL" id="ETW76895.1"/>
    </source>
</evidence>
<dbReference type="InterPro" id="IPR045339">
    <property type="entry name" value="DUF6534"/>
</dbReference>
<protein>
    <recommendedName>
        <fullName evidence="2">DUF6534 domain-containing protein</fullName>
    </recommendedName>
</protein>
<feature type="transmembrane region" description="Helical" evidence="1">
    <location>
        <begin position="194"/>
        <end position="216"/>
    </location>
</feature>
<feature type="transmembrane region" description="Helical" evidence="1">
    <location>
        <begin position="90"/>
        <end position="110"/>
    </location>
</feature>
<dbReference type="STRING" id="747525.W4JUY4"/>
<sequence>MSDATTPNFARTIQGPMLLGTFFNLILYGIFLAQTFVYFQTYKRDRMWIKIVVALLIVVETSNSVLPISYSYDRLVNNFGNMPAAGVSTWLNTMNPMTIGIIATMVQLFYAWRVKVLTGRRWWMIAVIVPSIISCTGATVLSIVNLVDQSSITAVARYRPIVIVWLASSALTDTRNQRTGFSSTDDTVNKIIRLTVQTGLLTSVFAILDLTLYLSLQTAHHVMINLPLAKLYTNSLMSSLDSRQGRQYDSSNGSIIGSSQFKSASKRKTVRVYETQHRSHAYDVVCAAAKRFIIFSTITDAHRGKHRRYH</sequence>
<dbReference type="GeneID" id="20667407"/>
<dbReference type="RefSeq" id="XP_009551759.1">
    <property type="nucleotide sequence ID" value="XM_009553464.1"/>
</dbReference>
<keyword evidence="1" id="KW-1133">Transmembrane helix</keyword>
<dbReference type="HOGENOM" id="CLU_046025_2_0_1"/>
<feature type="transmembrane region" description="Helical" evidence="1">
    <location>
        <begin position="51"/>
        <end position="70"/>
    </location>
</feature>
<feature type="transmembrane region" description="Helical" evidence="1">
    <location>
        <begin position="122"/>
        <end position="144"/>
    </location>
</feature>
<dbReference type="EMBL" id="KI925464">
    <property type="protein sequence ID" value="ETW76895.1"/>
    <property type="molecule type" value="Genomic_DNA"/>
</dbReference>
<keyword evidence="1" id="KW-0812">Transmembrane</keyword>
<gene>
    <name evidence="3" type="ORF">HETIRDRAFT_152352</name>
</gene>
<keyword evidence="1" id="KW-0472">Membrane</keyword>
<dbReference type="PANTHER" id="PTHR40465:SF1">
    <property type="entry name" value="DUF6534 DOMAIN-CONTAINING PROTEIN"/>
    <property type="match status" value="1"/>
</dbReference>
<reference evidence="3 4" key="1">
    <citation type="journal article" date="2012" name="New Phytol.">
        <title>Insight into trade-off between wood decay and parasitism from the genome of a fungal forest pathogen.</title>
        <authorList>
            <person name="Olson A."/>
            <person name="Aerts A."/>
            <person name="Asiegbu F."/>
            <person name="Belbahri L."/>
            <person name="Bouzid O."/>
            <person name="Broberg A."/>
            <person name="Canback B."/>
            <person name="Coutinho P.M."/>
            <person name="Cullen D."/>
            <person name="Dalman K."/>
            <person name="Deflorio G."/>
            <person name="van Diepen L.T."/>
            <person name="Dunand C."/>
            <person name="Duplessis S."/>
            <person name="Durling M."/>
            <person name="Gonthier P."/>
            <person name="Grimwood J."/>
            <person name="Fossdal C.G."/>
            <person name="Hansson D."/>
            <person name="Henrissat B."/>
            <person name="Hietala A."/>
            <person name="Himmelstrand K."/>
            <person name="Hoffmeister D."/>
            <person name="Hogberg N."/>
            <person name="James T.Y."/>
            <person name="Karlsson M."/>
            <person name="Kohler A."/>
            <person name="Kues U."/>
            <person name="Lee Y.H."/>
            <person name="Lin Y.C."/>
            <person name="Lind M."/>
            <person name="Lindquist E."/>
            <person name="Lombard V."/>
            <person name="Lucas S."/>
            <person name="Lunden K."/>
            <person name="Morin E."/>
            <person name="Murat C."/>
            <person name="Park J."/>
            <person name="Raffaello T."/>
            <person name="Rouze P."/>
            <person name="Salamov A."/>
            <person name="Schmutz J."/>
            <person name="Solheim H."/>
            <person name="Stahlberg J."/>
            <person name="Velez H."/>
            <person name="de Vries R.P."/>
            <person name="Wiebenga A."/>
            <person name="Woodward S."/>
            <person name="Yakovlev I."/>
            <person name="Garbelotto M."/>
            <person name="Martin F."/>
            <person name="Grigoriev I.V."/>
            <person name="Stenlid J."/>
        </authorList>
    </citation>
    <scope>NUCLEOTIDE SEQUENCE [LARGE SCALE GENOMIC DNA]</scope>
    <source>
        <strain evidence="3 4">TC 32-1</strain>
    </source>
</reference>
<name>W4JUY4_HETIT</name>